<dbReference type="RefSeq" id="WP_036440639.1">
    <property type="nucleotide sequence ID" value="NZ_JAQRAI010000015.1"/>
</dbReference>
<dbReference type="InterPro" id="IPR054825">
    <property type="entry name" value="P68-like"/>
</dbReference>
<dbReference type="Pfam" id="PF03305">
    <property type="entry name" value="Lipoprotein_X"/>
    <property type="match status" value="1"/>
</dbReference>
<dbReference type="AlphaFoldDB" id="A0A063YF14"/>
<name>A0A063YF14_9BACT</name>
<evidence type="ECO:0000259" key="2">
    <source>
        <dbReference type="Pfam" id="PF03202"/>
    </source>
</evidence>
<sequence length="695" mass="77448">MKKNKLFTIASLTSLGAIASMSPTLISCTKKPFDQRNDGKIVISTGFSLTGNQGKGLIDKVNEYNKWIGYNSNKDIWEGTNKKAEGYMPLEVVANPNGYSTSTLRLKLTSKDKTELFNIFVNYPSAAALLAEWKMNLAMDEADYESFGLASSFKTINDNIAFNTKKEKWVVPLGRSSEMGSVNKIVIGKILSDLKEKGAQLDGTHSNIDSYIDAYNKSQEKDFADFKKKWVVKSDIKQSVLDVIKKLKLTDDMFDTYASLIDFSILAKSIYEPNASAYIIGIDSFPSAVNLMTSSITKSDIKKNYISYKPDSTAKKIIATGGYDFESFRFNKNSEEHKLFKKIIEKLLHAINSKALWVGGGGQYGSDHLKNHLLGISYGSTAGYSKTYFGENDKIVKYKGTLNTKDIEKVSTIVQLNGKNPEAGILFKFDTTNGHTNKIFSSTNEKEAGKYDYKSKDQNSDNAISGLADKSFLVSSSNLSVQGSNVIFTDNNKKTHIVPKAKHLGQIFKNNEYDFFAFESTEFEFAKADNQNTLQKSEATWISNPHYAFDKANETAAIFTQGPSLVLIHANDEEDKATKLFVKWFYTKRSDGTTPVEDFNKAGSYITPTSEFLSYTPEQLEKDKKFKLNDAQKIAFENFKKSISESATYKLVDDVPAFKSALVRDNLGTAARQAVNASSGKTFEKFLEEVNQGLI</sequence>
<dbReference type="PROSITE" id="PS51257">
    <property type="entry name" value="PROKAR_LIPOPROTEIN"/>
    <property type="match status" value="1"/>
</dbReference>
<accession>A0A063YF14</accession>
<feature type="domain" description="Mycoplasma lipoprotein central" evidence="3">
    <location>
        <begin position="227"/>
        <end position="400"/>
    </location>
</feature>
<comment type="similarity">
    <text evidence="1">Belongs to the MG185/MG260 family.</text>
</comment>
<evidence type="ECO:0000313" key="5">
    <source>
        <dbReference type="Proteomes" id="UP000294882"/>
    </source>
</evidence>
<protein>
    <submittedName>
        <fullName evidence="4">MG185/MG260 protein</fullName>
    </submittedName>
</protein>
<evidence type="ECO:0000256" key="1">
    <source>
        <dbReference type="ARBA" id="ARBA00009031"/>
    </source>
</evidence>
<evidence type="ECO:0000259" key="3">
    <source>
        <dbReference type="Pfam" id="PF03305"/>
    </source>
</evidence>
<dbReference type="Pfam" id="PF03202">
    <property type="entry name" value="Lipoprotein_10"/>
    <property type="match status" value="1"/>
</dbReference>
<gene>
    <name evidence="4" type="ORF">JN03_0448</name>
</gene>
<organism evidence="4 5">
    <name type="scientific">Metamycoplasma hyosynoviae</name>
    <dbReference type="NCBI Taxonomy" id="29559"/>
    <lineage>
        <taxon>Bacteria</taxon>
        <taxon>Bacillati</taxon>
        <taxon>Mycoplasmatota</taxon>
        <taxon>Mycoplasmoidales</taxon>
        <taxon>Metamycoplasmataceae</taxon>
        <taxon>Metamycoplasma</taxon>
    </lineage>
</organism>
<dbReference type="InterPro" id="IPR004984">
    <property type="entry name" value="Mycoplasma_lipoprotein_cen_dom"/>
</dbReference>
<dbReference type="Proteomes" id="UP000294882">
    <property type="component" value="Unassembled WGS sequence"/>
</dbReference>
<proteinExistence type="inferred from homology"/>
<reference evidence="4 5" key="1">
    <citation type="submission" date="2019-03" db="EMBL/GenBank/DDBJ databases">
        <title>Genomic Encyclopedia of Archaeal and Bacterial Type Strains, Phase II (KMG-II): from individual species to whole genera.</title>
        <authorList>
            <person name="Goeker M."/>
        </authorList>
    </citation>
    <scope>NUCLEOTIDE SEQUENCE [LARGE SCALE GENOMIC DNA]</scope>
    <source>
        <strain evidence="4 5">ATCC 25591</strain>
    </source>
</reference>
<comment type="caution">
    <text evidence="4">The sequence shown here is derived from an EMBL/GenBank/DDBJ whole genome shotgun (WGS) entry which is preliminary data.</text>
</comment>
<dbReference type="EMBL" id="SOCH01000004">
    <property type="protein sequence ID" value="TDU96771.1"/>
    <property type="molecule type" value="Genomic_DNA"/>
</dbReference>
<dbReference type="InterPro" id="IPR004890">
    <property type="entry name" value="Lipoprotein_10_C"/>
</dbReference>
<feature type="domain" description="Mycoplasma lipoprotein C-terminal" evidence="2">
    <location>
        <begin position="559"/>
        <end position="676"/>
    </location>
</feature>
<evidence type="ECO:0000313" key="4">
    <source>
        <dbReference type="EMBL" id="TDU96771.1"/>
    </source>
</evidence>
<dbReference type="NCBIfam" id="NF045826">
    <property type="entry name" value="lipo_P68"/>
    <property type="match status" value="1"/>
</dbReference>